<reference evidence="2" key="1">
    <citation type="journal article" date="2019" name="Int. J. Syst. Evol. Microbiol.">
        <title>The Global Catalogue of Microorganisms (GCM) 10K type strain sequencing project: providing services to taxonomists for standard genome sequencing and annotation.</title>
        <authorList>
            <consortium name="The Broad Institute Genomics Platform"/>
            <consortium name="The Broad Institute Genome Sequencing Center for Infectious Disease"/>
            <person name="Wu L."/>
            <person name="Ma J."/>
        </authorList>
    </citation>
    <scope>NUCLEOTIDE SEQUENCE [LARGE SCALE GENOMIC DNA]</scope>
    <source>
        <strain evidence="2">JCM 17695</strain>
    </source>
</reference>
<name>A0ABW2TN99_9PSEU</name>
<dbReference type="Proteomes" id="UP001596512">
    <property type="component" value="Unassembled WGS sequence"/>
</dbReference>
<dbReference type="EMBL" id="JBHTEY010000004">
    <property type="protein sequence ID" value="MFC7614515.1"/>
    <property type="molecule type" value="Genomic_DNA"/>
</dbReference>
<organism evidence="1 2">
    <name type="scientific">Actinokineospora soli</name>
    <dbReference type="NCBI Taxonomy" id="1048753"/>
    <lineage>
        <taxon>Bacteria</taxon>
        <taxon>Bacillati</taxon>
        <taxon>Actinomycetota</taxon>
        <taxon>Actinomycetes</taxon>
        <taxon>Pseudonocardiales</taxon>
        <taxon>Pseudonocardiaceae</taxon>
        <taxon>Actinokineospora</taxon>
    </lineage>
</organism>
<accession>A0ABW2TN99</accession>
<sequence length="112" mass="11568">MSKDGKGFRLEPGEVAGRIGALIALAEETGALVASASRLSERRPALGTAPPAVHLAERLRIAAGESGLTGEVEAAEAELRSFHEALSATLAAYEDGDSDIRWVLRAASEVAG</sequence>
<proteinExistence type="predicted"/>
<gene>
    <name evidence="1" type="ORF">ACFQV2_14270</name>
</gene>
<evidence type="ECO:0008006" key="3">
    <source>
        <dbReference type="Google" id="ProtNLM"/>
    </source>
</evidence>
<keyword evidence="2" id="KW-1185">Reference proteome</keyword>
<evidence type="ECO:0000313" key="2">
    <source>
        <dbReference type="Proteomes" id="UP001596512"/>
    </source>
</evidence>
<protein>
    <recommendedName>
        <fullName evidence="3">PE family protein</fullName>
    </recommendedName>
</protein>
<comment type="caution">
    <text evidence="1">The sequence shown here is derived from an EMBL/GenBank/DDBJ whole genome shotgun (WGS) entry which is preliminary data.</text>
</comment>
<evidence type="ECO:0000313" key="1">
    <source>
        <dbReference type="EMBL" id="MFC7614515.1"/>
    </source>
</evidence>